<dbReference type="FunFam" id="1.10.640.10:FF:000003">
    <property type="entry name" value="chorion peroxidase"/>
    <property type="match status" value="1"/>
</dbReference>
<dbReference type="GO" id="GO:0046872">
    <property type="term" value="F:metal ion binding"/>
    <property type="evidence" value="ECO:0007669"/>
    <property type="project" value="UniProtKB-KW"/>
</dbReference>
<keyword evidence="5" id="KW-0349">Heme</keyword>
<dbReference type="InterPro" id="IPR010255">
    <property type="entry name" value="Haem_peroxidase_sf"/>
</dbReference>
<dbReference type="Proteomes" id="UP000186922">
    <property type="component" value="Unassembled WGS sequence"/>
</dbReference>
<comment type="caution">
    <text evidence="7">The sequence shown here is derived from an EMBL/GenBank/DDBJ whole genome shotgun (WGS) entry which is preliminary data.</text>
</comment>
<accession>A0A1D1V6M2</accession>
<dbReference type="GO" id="GO:0004601">
    <property type="term" value="F:peroxidase activity"/>
    <property type="evidence" value="ECO:0007669"/>
    <property type="project" value="UniProtKB-KW"/>
</dbReference>
<dbReference type="PRINTS" id="PR00457">
    <property type="entry name" value="ANPEROXIDASE"/>
</dbReference>
<evidence type="ECO:0000313" key="7">
    <source>
        <dbReference type="EMBL" id="GAU97356.1"/>
    </source>
</evidence>
<keyword evidence="5" id="KW-0408">Iron</keyword>
<feature type="signal peptide" evidence="6">
    <location>
        <begin position="1"/>
        <end position="21"/>
    </location>
</feature>
<dbReference type="SUPFAM" id="SSF48113">
    <property type="entry name" value="Heme-dependent peroxidases"/>
    <property type="match status" value="1"/>
</dbReference>
<organism evidence="7 8">
    <name type="scientific">Ramazzottius varieornatus</name>
    <name type="common">Water bear</name>
    <name type="synonym">Tardigrade</name>
    <dbReference type="NCBI Taxonomy" id="947166"/>
    <lineage>
        <taxon>Eukaryota</taxon>
        <taxon>Metazoa</taxon>
        <taxon>Ecdysozoa</taxon>
        <taxon>Tardigrada</taxon>
        <taxon>Eutardigrada</taxon>
        <taxon>Parachela</taxon>
        <taxon>Hypsibioidea</taxon>
        <taxon>Ramazzottiidae</taxon>
        <taxon>Ramazzottius</taxon>
    </lineage>
</organism>
<dbReference type="STRING" id="947166.A0A1D1V6M2"/>
<dbReference type="InterPro" id="IPR019791">
    <property type="entry name" value="Haem_peroxidase_animal"/>
</dbReference>
<keyword evidence="8" id="KW-1185">Reference proteome</keyword>
<evidence type="ECO:0000256" key="5">
    <source>
        <dbReference type="PIRSR" id="PIRSR619791-2"/>
    </source>
</evidence>
<dbReference type="EMBL" id="BDGG01000004">
    <property type="protein sequence ID" value="GAU97356.1"/>
    <property type="molecule type" value="Genomic_DNA"/>
</dbReference>
<evidence type="ECO:0000256" key="1">
    <source>
        <dbReference type="ARBA" id="ARBA00004613"/>
    </source>
</evidence>
<dbReference type="AlphaFoldDB" id="A0A1D1V6M2"/>
<dbReference type="Pfam" id="PF03098">
    <property type="entry name" value="An_peroxidase"/>
    <property type="match status" value="1"/>
</dbReference>
<keyword evidence="3" id="KW-0560">Oxidoreductase</keyword>
<sequence>MKRFVLGLAVAFIYFHGCVYGSESSRNQQELSNAQLAPLGLDGDSSLTGSLDGPARRLTMDSELEATEKVRVSRNISMEGSRKRPSIRYLPLSPSYGKSTHNRAVRGERSSFIEAIYETGHEPEVLYRQRRGTEQAKPKNVAKVARKVKGLAKKKAVAQQALFSYDVDVAEHLNIPQPAPQQRPTHSDGEPGWEDATAFDIDWEAAPLPPIMNRPVDWNKVDNAMPRAMQQARQQFLQQVAGLGSNPQCPVDGPVHHGPGMIWAVSSHSPFSQFAYQREIAGRQLAHQFARGDGRSLMAVAQGRGPTLIPEGECFEDRDVECDQDGPRTYDGTCVNPENPLYGSANTAQSRLGPNSYEDGVGQPRETSVVSRMMNRAKPLPTARQVSLAMSQNEDITSQKVTYMFNQMTQTVAHDLVKSDVQRIPDPKDPSKSITPTCCNQDPSCQAQDPCYPIMLPQDDRVFGEHGQTCMEFVRTQPAAISGCRMADRVPLNSVSHWLDASMVYGSKESVTNELREHRRGRMRINNATILDGAIMPPGGPNALGCVAPDDQRKCIKCGDPRCLQHTGMVAMQSFYVRLHNYFSDQLYKLKPRTSDEELFQLVRKLVTACYQHIVYDEILPIILGEKIINTPKNKLKLKKSGYGEDCDTDVSPSINTEFSTACFRFHTLSDNTLPVEDEHGEEFPLYMHFLNPNMWYKKGMIDTLLRRLAGKRAEGYDNNFAFIEQNQVFKPVNKPTGIDMYAFNLQRGRDHGLATYSDMRKTCGLSKPRSFKDLEKSMNKGDVQKLASIYRHVDDIDLYPGALAENPVNGEGLLGPTCSCVVADQFKRLRQADCHFYDKGGVFPLDALKEIRKVTLASLMCIVSPAYEDAQPQIMRVESEDNQVTSCEAILTKTTMNMRVFAKMLE</sequence>
<keyword evidence="5" id="KW-0479">Metal-binding</keyword>
<keyword evidence="2" id="KW-0964">Secreted</keyword>
<dbReference type="PROSITE" id="PS50292">
    <property type="entry name" value="PEROXIDASE_3"/>
    <property type="match status" value="1"/>
</dbReference>
<evidence type="ECO:0008006" key="9">
    <source>
        <dbReference type="Google" id="ProtNLM"/>
    </source>
</evidence>
<dbReference type="Gene3D" id="1.10.640.10">
    <property type="entry name" value="Haem peroxidase domain superfamily, animal type"/>
    <property type="match status" value="1"/>
</dbReference>
<dbReference type="GO" id="GO:0005576">
    <property type="term" value="C:extracellular region"/>
    <property type="evidence" value="ECO:0007669"/>
    <property type="project" value="UniProtKB-SubCell"/>
</dbReference>
<evidence type="ECO:0000256" key="6">
    <source>
        <dbReference type="SAM" id="SignalP"/>
    </source>
</evidence>
<evidence type="ECO:0000313" key="8">
    <source>
        <dbReference type="Proteomes" id="UP000186922"/>
    </source>
</evidence>
<gene>
    <name evidence="7" type="primary">RvY_08671-1</name>
    <name evidence="7" type="synonym">RvY_08671.1</name>
    <name evidence="7" type="ORF">RvY_08671</name>
</gene>
<dbReference type="OrthoDB" id="823504at2759"/>
<reference evidence="7 8" key="1">
    <citation type="journal article" date="2016" name="Nat. Commun.">
        <title>Extremotolerant tardigrade genome and improved radiotolerance of human cultured cells by tardigrade-unique protein.</title>
        <authorList>
            <person name="Hashimoto T."/>
            <person name="Horikawa D.D."/>
            <person name="Saito Y."/>
            <person name="Kuwahara H."/>
            <person name="Kozuka-Hata H."/>
            <person name="Shin-I T."/>
            <person name="Minakuchi Y."/>
            <person name="Ohishi K."/>
            <person name="Motoyama A."/>
            <person name="Aizu T."/>
            <person name="Enomoto A."/>
            <person name="Kondo K."/>
            <person name="Tanaka S."/>
            <person name="Hara Y."/>
            <person name="Koshikawa S."/>
            <person name="Sagara H."/>
            <person name="Miura T."/>
            <person name="Yokobori S."/>
            <person name="Miyagawa K."/>
            <person name="Suzuki Y."/>
            <person name="Kubo T."/>
            <person name="Oyama M."/>
            <person name="Kohara Y."/>
            <person name="Fujiyama A."/>
            <person name="Arakawa K."/>
            <person name="Katayama T."/>
            <person name="Toyoda A."/>
            <person name="Kunieda T."/>
        </authorList>
    </citation>
    <scope>NUCLEOTIDE SEQUENCE [LARGE SCALE GENOMIC DNA]</scope>
    <source>
        <strain evidence="7 8">YOKOZUNA-1</strain>
    </source>
</reference>
<evidence type="ECO:0000256" key="4">
    <source>
        <dbReference type="ARBA" id="ARBA00022729"/>
    </source>
</evidence>
<name>A0A1D1V6M2_RAMVA</name>
<protein>
    <recommendedName>
        <fullName evidence="9">Chorion peroxidase</fullName>
    </recommendedName>
</protein>
<feature type="chain" id="PRO_5008898101" description="Chorion peroxidase" evidence="6">
    <location>
        <begin position="22"/>
        <end position="907"/>
    </location>
</feature>
<proteinExistence type="predicted"/>
<dbReference type="PANTHER" id="PTHR11475">
    <property type="entry name" value="OXIDASE/PEROXIDASE"/>
    <property type="match status" value="1"/>
</dbReference>
<feature type="binding site" description="axial binding residue" evidence="5">
    <location>
        <position position="667"/>
    </location>
    <ligand>
        <name>heme b</name>
        <dbReference type="ChEBI" id="CHEBI:60344"/>
    </ligand>
    <ligandPart>
        <name>Fe</name>
        <dbReference type="ChEBI" id="CHEBI:18248"/>
    </ligandPart>
</feature>
<dbReference type="GO" id="GO:0020037">
    <property type="term" value="F:heme binding"/>
    <property type="evidence" value="ECO:0007669"/>
    <property type="project" value="InterPro"/>
</dbReference>
<dbReference type="GO" id="GO:0006979">
    <property type="term" value="P:response to oxidative stress"/>
    <property type="evidence" value="ECO:0007669"/>
    <property type="project" value="InterPro"/>
</dbReference>
<comment type="subcellular location">
    <subcellularLocation>
        <location evidence="1">Secreted</location>
    </subcellularLocation>
</comment>
<dbReference type="InterPro" id="IPR037120">
    <property type="entry name" value="Haem_peroxidase_sf_animal"/>
</dbReference>
<dbReference type="PANTHER" id="PTHR11475:SF134">
    <property type="entry name" value="LD42267P"/>
    <property type="match status" value="1"/>
</dbReference>
<evidence type="ECO:0000256" key="3">
    <source>
        <dbReference type="ARBA" id="ARBA00022559"/>
    </source>
</evidence>
<evidence type="ECO:0000256" key="2">
    <source>
        <dbReference type="ARBA" id="ARBA00022525"/>
    </source>
</evidence>
<keyword evidence="4 6" id="KW-0732">Signal</keyword>
<keyword evidence="3" id="KW-0575">Peroxidase</keyword>